<feature type="region of interest" description="N-terminal hotdog fold" evidence="6">
    <location>
        <begin position="3455"/>
        <end position="3576"/>
    </location>
</feature>
<dbReference type="InterPro" id="IPR020806">
    <property type="entry name" value="PKS_PP-bd"/>
</dbReference>
<gene>
    <name evidence="11" type="ORF">JQN83_13795</name>
</gene>
<evidence type="ECO:0000256" key="7">
    <source>
        <dbReference type="SAM" id="MobiDB-lite"/>
    </source>
</evidence>
<feature type="domain" description="Ketosynthase family 3 (KS3)" evidence="9">
    <location>
        <begin position="2573"/>
        <end position="2996"/>
    </location>
</feature>
<evidence type="ECO:0000256" key="5">
    <source>
        <dbReference type="ARBA" id="ARBA00023315"/>
    </source>
</evidence>
<evidence type="ECO:0000259" key="9">
    <source>
        <dbReference type="PROSITE" id="PS52004"/>
    </source>
</evidence>
<dbReference type="SUPFAM" id="SSF50129">
    <property type="entry name" value="GroES-like"/>
    <property type="match status" value="1"/>
</dbReference>
<dbReference type="Pfam" id="PF13602">
    <property type="entry name" value="ADH_zinc_N_2"/>
    <property type="match status" value="1"/>
</dbReference>
<dbReference type="SMART" id="SM00822">
    <property type="entry name" value="PKS_KR"/>
    <property type="match status" value="2"/>
</dbReference>
<feature type="region of interest" description="C-terminal hotdog fold" evidence="6">
    <location>
        <begin position="1937"/>
        <end position="2073"/>
    </location>
</feature>
<feature type="region of interest" description="C-terminal hotdog fold" evidence="6">
    <location>
        <begin position="3588"/>
        <end position="3725"/>
    </location>
</feature>
<evidence type="ECO:0000259" key="8">
    <source>
        <dbReference type="PROSITE" id="PS50075"/>
    </source>
</evidence>
<feature type="domain" description="PKS/mFAS DH" evidence="10">
    <location>
        <begin position="1807"/>
        <end position="2073"/>
    </location>
</feature>
<dbReference type="InterPro" id="IPR020843">
    <property type="entry name" value="ER"/>
</dbReference>
<feature type="domain" description="Ketosynthase family 3 (KS3)" evidence="9">
    <location>
        <begin position="1"/>
        <end position="384"/>
    </location>
</feature>
<feature type="domain" description="Carrier" evidence="8">
    <location>
        <begin position="806"/>
        <end position="881"/>
    </location>
</feature>
<dbReference type="InterPro" id="IPR014031">
    <property type="entry name" value="Ketoacyl_synth_C"/>
</dbReference>
<dbReference type="SMART" id="SM00826">
    <property type="entry name" value="PKS_DH"/>
    <property type="match status" value="2"/>
</dbReference>
<dbReference type="PROSITE" id="PS00606">
    <property type="entry name" value="KS3_1"/>
    <property type="match status" value="1"/>
</dbReference>
<dbReference type="InterPro" id="IPR020807">
    <property type="entry name" value="PKS_DH"/>
</dbReference>
<dbReference type="SUPFAM" id="SSF53901">
    <property type="entry name" value="Thiolase-like"/>
    <property type="match status" value="4"/>
</dbReference>
<dbReference type="Gene3D" id="3.40.366.10">
    <property type="entry name" value="Malonyl-Coenzyme A Acyl Carrier Protein, domain 2"/>
    <property type="match status" value="3"/>
</dbReference>
<sequence length="4644" mass="480768">MAGRSTVRDVRDRWPAATGAARWGAFLTEVDTFDAPFFDIGAREAALLDPRQRLLLELGWEALEDGRVPADTVAGTPLGVFVGTTWDDYAQVAHRHRTALRSGHAMTGLHRSMIANRLSYFLRANGPSVTVDTGQSSSLVAVHLACASLRSGESTTALAAGVSLALLLESSHISDDWGGLSPDGRCHTFDARANGYVRGEGGGAVLLKPLDRALADGDRIYCVIRGSAVSAGAGGTPTTPDPAAQEATLRAAHRRAGTTAADVQYVELHGTGTRVGDPIEAAALGRALGDPAAPLAVGSVKTNIGHLEGAAGIAGLIKTALAVRHRRLPPSLHFTTPNPDIDLPRLGLTVVTDPTPWPRPDRPLVAGVSSFGMGGTNCHLVLGEAPTDAPPAAPVTPDVPVVAWPVSAKSDQARDAAVTRLREGDADPAAVAWSLATTRAELTHRAVVVGDRVLTGQAGDTALGFVFAGQGAQRVGMGLRLHAAHPVFAAAFDEVCALARVDLRTAISTGDGLDATGTTQPALLAVEVALFRLLESWGVHPDVLVGHSIGEIAAAHVAGVLDLPDAVRLVSARGELMQALPAGGAMANVRAADSVVRPFLRDGVVVAAVNGPDATVLAGPAGPLRAITGEIEAATRARVRHLRVSHAFHSPLMDPMCDRFRRVLSTVTFRPATLPVVSTVTGAPADLTDPEHWVRQVREPVLFHAAVTGAGTAYDVGTWLELGPDGSLSTLIDGGIPTLRGDHDEATSIVTAAATVWTRGHRVDWRSLLGGAGRVVDLPTYPFQRTRHWVGARPEHTRTDRPAADRDLTAEIDVLVRRVLGGRAPAVIAPTTTFHDLGFTSLLAVELRDELAAATGLVLPSGLLFDHPTPAALAERLTVLLADSDPAPDDEADDDTATVVDEPVAIVGMACRFPGGVASPEDLWTLLVGGTDVIGEFPDDRGWDLTALRDSGRLGTGSGGFLADAAGFDAAFFGISPREALGMDPQQRLLLEVSWEALERAGIAPTSLRNSRVGVFAGATGGDYGPRMHEAHPDAEGYLLTGISPSVASGRIAYALGLTGPALTVDTACSSSLVAVHLAASALRNGECSLALAGGVTVMSTPGMFVEFSRQGGLSPDGRCKAFSADADGTGWAEGAGMLVLERLSDARRHGHRVLAVVRGSAVNSDGASNGLTAPSGPSQERVIRRALAVAGVSVSDVQVVEGHGTGTRLGDPIEAEALLATYGRGRSVPLWLGSVKSNLGHTQHAAGVAGVMKVVLAMRHAIVPGSLHVGEPSGLVDWSSGAVEVVREPREWVVAGGGRRRAGVSSFGISGTNAHVIVEEAPDEPEMPAGGGSPVSSGHTPGVGTPVGGVRSSAEVMATPVRVTPWPVSARSVAGVRELVERLRSTVVGVSAVDVGWSLASTRSVFDERVVLLDGVVVADGASLAPGVRALASGVVAASAVDPVAGSSGGAALSGAVSSGGVSSGGVPAGLGVVFGGQGGQRVGMGAGLCGVFPVFASVFDEVCGLLGGDVREAISSGVGLDGTGVAQRALFAVEVALFRLVESWGVRPAVLVGHSIGEIAAAHVAGVLSLPDAVALVSARARLMAALPVGGAMVSLRASADAVEPFLSGDVVVAAVNGPSAVVIAGPEQQTLRAADAVATALGVRQRRLSVSHAFHSPLMEPMLDEFRAVVEGLSFHPGRIPVVSTVTGQVGDLSDPGYWVRQVREPVRFHDAIEAAGPRSWCELSADGGLSSLLADGIPMLRPGADEAVSAVTGLAQVWVRGHEVDWRAYYGGGKVVDLPTYPFQRQRYWLDNQPAVGTTGTRHGLLSTSVDLADDAGVLLTGRVSTRSHRWLADHVVDGRTLLPGTAFLEAALRAGVECGCPRVQDLTLLTPLPVGPTAVTLQVTVGPPTDDGHRTVTVYARAADSTDWTRHAVGTLAPDRPASAVPRLPADAQELDLTGVYESVAAHGYHYGPAFQGLRRLWRTPDGLFAEVALDAGEPVEPYLLHPALLDGALHPALPGVADDARPAALPFAWSGVQVHATGVRRLRVAYTWTGPQTLSMAAVADDGTLVAEVASLVWRPVGAVRRGEVLTRGWVPAAVPTGTSRPVTAVALAARGTDQAAAAHAVAEDVLDEIHAALATDDGPTVVFTVADDAPALAVAAGLVRCARTEHPGRFVLLHHDTEVDAADLARVAALDEPEVRLAGGALTVPRLRRDDHTPSAPVDLGDGTVLITGASGALGTGLARHLVRDLGVRGLLLLSRRGADAPGAAELADELRAYGAVVTVAAGDAADPEQLAAAFSLIPADLPLTAVVHAAGVLDDGLVATLTPQALHAVLRPKVDAAWHLHRLTADLDLVAFVLYSSISQQIGAAGQASYAAGNAFLDALAAHRHAAGLPATSLAWGLWAAEGGMAETLGTADLARMARNGVAPLRHDDGLALFDRALGLPGPLLVPMLLDTAALATANDPAALPAVWRGLVRPRAAHPRPVADGPSHRDLVEVVRAEVAAVLGHTDRTKVGVRAALTDLGVDSLTSVELRNRLVSVTGLALSATVVFDHPTVAGLADHLRELTGETDPDGPATGTVTDAHDPIAVIGMACRYPGGVDSPQDLWRLVAEGRDAISEFPVNRDWPEDLYDPDPGRPGHSYVREGGFLHRADEFDPAFFGISPREALAMDPQQRLLLETAWEAVERARIDPYSLRGSTTGVFAGQMYHDYAPPVDAMPGDLEGILLTGNTGSVLSGRLAYVLGLTGPAVTVDTACSSSLVATHLAVRALRAGECSLALAGGVTVMSTPGTFVEFSRQRGLSPDGRCKSFSADADGTGWGEGVGVLLLERLSDARRYGHPVLAVLRGTAVNSDGASNGLTAPNGGSQRAVIRAALADAGLTPGDVDAVEAHGTGTRLGDPIEAEAVLATYGHDRVEPLYLGSLKSNVGHTQAAAGVGGIIKMIEAMRHGTLPATLHVSAPSPFVDWSAGAVRLLTEPRDWPDTGRVRRAAVSSFGISGTNAHVVIEAAPPEPTPTAPDPGTAPAIVPLVLSAVTPAGLRARADQLADLLDGDAPSADLGWSLAATRADLPERAVVLADHATALRALAGHDPQPGPGGDADAAVVGTAGDHGGVVFVFPGQGGQWTGMAAPLMAQSPVFAASMRACATALAPYLDVDVTDPDLALDRVDVVQPALWAVMVSLAALWRSLGVEPDAVVGHSQGEIAAAVVAGALTLDDGAKVVALRSRALRDIAGGGGMLSVALPAEDVADRLAGHGGRLSIAALNGPRSTVVSGDADALADLHARFAAEDVRSRMVNVDYASHSAHIEPLAASLTALLADVTPQPPRVPLYSTVTGRPLTEPMDADYWYRNLRHTVLFHDAVTELTGHGHGVFVEISPHPVLAVGLTETAPDARVAGSLRRDRGGLDQFLTAAATAYTWGVPVDITALFPGARSVDLPTYPFQRDRYWLTRQPRGEVSGAGLDPAAHPLLGAVTALPDGTVLLTGSVSHRTQPWLADHLFSGTVLVPGTALVELALRAGDEVGCGEVRELTLVAPLAVPDRTPVRVQVRVGTPEADGVRQVTVHGRAAEDDPWTLHATGSVAPATPDTPPFPLVWPPAGTQPVDLDGVYDRLAAHGYDYGPTFRGLRAAWTGPDGDVYAEVALPTADDDRFLVHPALLDAALHPMLPGVVGDRPAGLPFSLSGVRVTATGATALRVHLSTGDPADGTARVVAADPGGTVVAVLDTVVLRPAVAPAPSRDALYRVEWTPLDLPAAAPVPAGTEVLVVRPATTGDVPADIRATLSRVRDDVRTWLAADHPDDARLVVVTTGAGPTGTDLPAAAVWGLLRTAQTENPDQVVLLDVDAIAVLDDLLGPVLASGEPQVAVRAATASVPRLAAARPDLVPLPTDEAHRMVVTRPGTLDSLAFEPCPQVWQPLGPTEVRLAVRAGGLNFRDVLIALGLVPQQHALMGAEGAGEVLAVGSAVTDLTPGDRVFGYFDGAFAPVAVADRRLLARMPDDWPYARAATVPVVFLTAYHGLVDLGRVRPGDRVLVHAAAGGVGIAAVQLARHLGAEVFGTASPGKWDTLRALGLDDDHIANSRTLDFATAFRAATGGRGMDVVLNSLADDFVDASLGLLADGGRFLEMGKTDIRDRAEVHAAYPTVDYRPYDLTALAVTAPDAEGAEPERLRTILAEVLDLFAAGVLAPLPVTTWDVRRAREAFRALQQARTIGKVVLTVPRPLDPAGTVLVTGATGTLGGLTARHLAATHGVRELLLVSRRGPDAPGAADLVADLADLGARARVVACDVADRDALAALLADIPAAHPLTAVFHTAGVLDDGLFTALTTAQFDTVLAAKVDAAWHLHELTAHRDLSAFVLFSSFAGLLGTPGQANYAAANGFLDGLAALRRAAGLPAVSLAWGLWAQASGMTGHLSETDLARMAREGLRPLEAGEGMSLLDDSLAAGLPVVAPTKLGLPALRAQGDALPALLRGLVTRTSRRQTATTQATAGTLADRLAPLTEADRTTALTDLVRAQVTAVLGHGGDGVVDPDRAFRDLGFDSLTALELRNRLGTATGLRLAAGVVFDHPTLTELVTHLRGQLTLDTPPRPDGSPTGVLAELDRLEQAMRQLTDRPAGAVADRLRDLLAMCGPTPAAVPGVDLDTATDDELFALVDEQN</sequence>
<dbReference type="InterPro" id="IPR001227">
    <property type="entry name" value="Ac_transferase_dom_sf"/>
</dbReference>
<dbReference type="SMART" id="SM00829">
    <property type="entry name" value="PKS_ER"/>
    <property type="match status" value="1"/>
</dbReference>
<dbReference type="InterPro" id="IPR057326">
    <property type="entry name" value="KR_dom"/>
</dbReference>
<keyword evidence="1" id="KW-0596">Phosphopantetheine</keyword>
<feature type="region of interest" description="N-terminal hotdog fold" evidence="6">
    <location>
        <begin position="1807"/>
        <end position="1928"/>
    </location>
</feature>
<feature type="active site" description="Proton acceptor; for dehydratase activity" evidence="6">
    <location>
        <position position="3486"/>
    </location>
</feature>
<dbReference type="InterPro" id="IPR013154">
    <property type="entry name" value="ADH-like_N"/>
</dbReference>
<dbReference type="InterPro" id="IPR049900">
    <property type="entry name" value="PKS_mFAS_DH"/>
</dbReference>
<dbReference type="InterPro" id="IPR032821">
    <property type="entry name" value="PKS_assoc"/>
</dbReference>
<feature type="domain" description="Ketosynthase family 3 (KS3)" evidence="9">
    <location>
        <begin position="901"/>
        <end position="1321"/>
    </location>
</feature>
<evidence type="ECO:0000256" key="2">
    <source>
        <dbReference type="ARBA" id="ARBA00022553"/>
    </source>
</evidence>
<dbReference type="InterPro" id="IPR018201">
    <property type="entry name" value="Ketoacyl_synth_AS"/>
</dbReference>
<dbReference type="InterPro" id="IPR009081">
    <property type="entry name" value="PP-bd_ACP"/>
</dbReference>
<evidence type="ECO:0000256" key="3">
    <source>
        <dbReference type="ARBA" id="ARBA00022679"/>
    </source>
</evidence>
<dbReference type="InterPro" id="IPR042104">
    <property type="entry name" value="PKS_dehydratase_sf"/>
</dbReference>
<dbReference type="SMART" id="SM00825">
    <property type="entry name" value="PKS_KS"/>
    <property type="match status" value="3"/>
</dbReference>
<dbReference type="InterPro" id="IPR036291">
    <property type="entry name" value="NAD(P)-bd_dom_sf"/>
</dbReference>
<keyword evidence="5" id="KW-0012">Acyltransferase</keyword>
<dbReference type="SMART" id="SM00823">
    <property type="entry name" value="PKS_PP"/>
    <property type="match status" value="3"/>
</dbReference>
<dbReference type="Pfam" id="PF00109">
    <property type="entry name" value="ketoacyl-synt"/>
    <property type="match status" value="3"/>
</dbReference>
<proteinExistence type="predicted"/>
<dbReference type="CDD" id="cd00833">
    <property type="entry name" value="PKS"/>
    <property type="match status" value="3"/>
</dbReference>
<dbReference type="Pfam" id="PF02801">
    <property type="entry name" value="Ketoacyl-synt_C"/>
    <property type="match status" value="3"/>
</dbReference>
<dbReference type="SMART" id="SM01294">
    <property type="entry name" value="PKS_PP_betabranch"/>
    <property type="match status" value="2"/>
</dbReference>
<dbReference type="CDD" id="cd05195">
    <property type="entry name" value="enoyl_red"/>
    <property type="match status" value="1"/>
</dbReference>
<dbReference type="SUPFAM" id="SSF51735">
    <property type="entry name" value="NAD(P)-binding Rossmann-fold domains"/>
    <property type="match status" value="5"/>
</dbReference>
<dbReference type="PANTHER" id="PTHR43775">
    <property type="entry name" value="FATTY ACID SYNTHASE"/>
    <property type="match status" value="1"/>
</dbReference>
<evidence type="ECO:0000256" key="6">
    <source>
        <dbReference type="PROSITE-ProRule" id="PRU01363"/>
    </source>
</evidence>
<dbReference type="Proteomes" id="UP000671399">
    <property type="component" value="Unassembled WGS sequence"/>
</dbReference>
<dbReference type="Pfam" id="PF08659">
    <property type="entry name" value="KR"/>
    <property type="match status" value="2"/>
</dbReference>
<dbReference type="Pfam" id="PF16197">
    <property type="entry name" value="KAsynt_C_assoc"/>
    <property type="match status" value="3"/>
</dbReference>
<keyword evidence="3" id="KW-0808">Transferase</keyword>
<dbReference type="PROSITE" id="PS52004">
    <property type="entry name" value="KS3_2"/>
    <property type="match status" value="3"/>
</dbReference>
<feature type="domain" description="PKS/mFAS DH" evidence="10">
    <location>
        <begin position="3455"/>
        <end position="3725"/>
    </location>
</feature>
<feature type="domain" description="Carrier" evidence="8">
    <location>
        <begin position="2481"/>
        <end position="2556"/>
    </location>
</feature>
<keyword evidence="2" id="KW-0597">Phosphoprotein</keyword>
<accession>A0ABS3V8D3</accession>
<feature type="region of interest" description="Disordered" evidence="7">
    <location>
        <begin position="1324"/>
        <end position="1345"/>
    </location>
</feature>
<dbReference type="SUPFAM" id="SSF52151">
    <property type="entry name" value="FabD/lysophospholipase-like"/>
    <property type="match status" value="3"/>
</dbReference>
<dbReference type="InterPro" id="IPR036736">
    <property type="entry name" value="ACP-like_sf"/>
</dbReference>
<evidence type="ECO:0000259" key="10">
    <source>
        <dbReference type="PROSITE" id="PS52019"/>
    </source>
</evidence>
<dbReference type="InterPro" id="IPR011032">
    <property type="entry name" value="GroES-like_sf"/>
</dbReference>
<reference evidence="11 12" key="1">
    <citation type="submission" date="2021-03" db="EMBL/GenBank/DDBJ databases">
        <authorList>
            <person name="Lee D.-H."/>
        </authorList>
    </citation>
    <scope>NUCLEOTIDE SEQUENCE [LARGE SCALE GENOMIC DNA]</scope>
    <source>
        <strain evidence="11 12">MMS20-R2-23</strain>
    </source>
</reference>
<dbReference type="Gene3D" id="3.10.129.110">
    <property type="entry name" value="Polyketide synthase dehydratase"/>
    <property type="match status" value="2"/>
</dbReference>
<dbReference type="SUPFAM" id="SSF55048">
    <property type="entry name" value="Probable ACP-binding domain of malonyl-CoA ACP transacylase"/>
    <property type="match status" value="3"/>
</dbReference>
<keyword evidence="4" id="KW-0511">Multifunctional enzyme</keyword>
<dbReference type="Gene3D" id="3.40.47.10">
    <property type="match status" value="3"/>
</dbReference>
<name>A0ABS3V8D3_9ACTN</name>
<protein>
    <submittedName>
        <fullName evidence="11">SDR family NAD(P)-dependent oxidoreductase</fullName>
    </submittedName>
</protein>
<dbReference type="InterPro" id="IPR020841">
    <property type="entry name" value="PKS_Beta-ketoAc_synthase_dom"/>
</dbReference>
<evidence type="ECO:0000313" key="12">
    <source>
        <dbReference type="Proteomes" id="UP000671399"/>
    </source>
</evidence>
<dbReference type="SUPFAM" id="SSF47336">
    <property type="entry name" value="ACP-like"/>
    <property type="match status" value="3"/>
</dbReference>
<feature type="domain" description="Carrier" evidence="8">
    <location>
        <begin position="4493"/>
        <end position="4568"/>
    </location>
</feature>
<keyword evidence="12" id="KW-1185">Reference proteome</keyword>
<dbReference type="InterPro" id="IPR006162">
    <property type="entry name" value="Ppantetheine_attach_site"/>
</dbReference>
<dbReference type="Pfam" id="PF00698">
    <property type="entry name" value="Acyl_transf_1"/>
    <property type="match status" value="3"/>
</dbReference>
<dbReference type="PROSITE" id="PS00012">
    <property type="entry name" value="PHOSPHOPANTETHEINE"/>
    <property type="match status" value="2"/>
</dbReference>
<dbReference type="PROSITE" id="PS50075">
    <property type="entry name" value="CARRIER"/>
    <property type="match status" value="3"/>
</dbReference>
<dbReference type="Gene3D" id="3.30.70.3290">
    <property type="match status" value="3"/>
</dbReference>
<dbReference type="InterPro" id="IPR016039">
    <property type="entry name" value="Thiolase-like"/>
</dbReference>
<dbReference type="Gene3D" id="3.40.50.720">
    <property type="entry name" value="NAD(P)-binding Rossmann-like Domain"/>
    <property type="match status" value="4"/>
</dbReference>
<dbReference type="Gene3D" id="1.10.1200.10">
    <property type="entry name" value="ACP-like"/>
    <property type="match status" value="3"/>
</dbReference>
<dbReference type="InterPro" id="IPR014043">
    <property type="entry name" value="Acyl_transferase_dom"/>
</dbReference>
<dbReference type="InterPro" id="IPR013968">
    <property type="entry name" value="PKS_KR"/>
</dbReference>
<dbReference type="SMART" id="SM00827">
    <property type="entry name" value="PKS_AT"/>
    <property type="match status" value="3"/>
</dbReference>
<dbReference type="PROSITE" id="PS52019">
    <property type="entry name" value="PKS_MFAS_DH"/>
    <property type="match status" value="2"/>
</dbReference>
<dbReference type="InterPro" id="IPR014030">
    <property type="entry name" value="Ketoacyl_synth_N"/>
</dbReference>
<evidence type="ECO:0000313" key="11">
    <source>
        <dbReference type="EMBL" id="MBO4161872.1"/>
    </source>
</evidence>
<dbReference type="PROSITE" id="PS01162">
    <property type="entry name" value="QOR_ZETA_CRYSTAL"/>
    <property type="match status" value="1"/>
</dbReference>
<feature type="active site" description="Proton donor; for dehydratase activity" evidence="6">
    <location>
        <position position="3647"/>
    </location>
</feature>
<dbReference type="Pfam" id="PF08240">
    <property type="entry name" value="ADH_N"/>
    <property type="match status" value="1"/>
</dbReference>
<dbReference type="Pfam" id="PF00550">
    <property type="entry name" value="PP-binding"/>
    <property type="match status" value="3"/>
</dbReference>
<evidence type="ECO:0000256" key="4">
    <source>
        <dbReference type="ARBA" id="ARBA00023268"/>
    </source>
</evidence>
<feature type="active site" description="Proton acceptor; for dehydratase activity" evidence="6">
    <location>
        <position position="1839"/>
    </location>
</feature>
<dbReference type="PANTHER" id="PTHR43775:SF51">
    <property type="entry name" value="INACTIVE PHENOLPHTHIOCEROL SYNTHESIS POLYKETIDE SYNTHASE TYPE I PKS1-RELATED"/>
    <property type="match status" value="1"/>
</dbReference>
<dbReference type="Gene3D" id="3.90.180.10">
    <property type="entry name" value="Medium-chain alcohol dehydrogenases, catalytic domain"/>
    <property type="match status" value="1"/>
</dbReference>
<dbReference type="InterPro" id="IPR016035">
    <property type="entry name" value="Acyl_Trfase/lysoPLipase"/>
</dbReference>
<feature type="active site" description="Proton donor; for dehydratase activity" evidence="6">
    <location>
        <position position="1996"/>
    </location>
</feature>
<dbReference type="CDD" id="cd08956">
    <property type="entry name" value="KR_3_FAS_SDR_x"/>
    <property type="match status" value="2"/>
</dbReference>
<dbReference type="InterPro" id="IPR050091">
    <property type="entry name" value="PKS_NRPS_Biosynth_Enz"/>
</dbReference>
<dbReference type="Pfam" id="PF14765">
    <property type="entry name" value="PS-DH"/>
    <property type="match status" value="2"/>
</dbReference>
<evidence type="ECO:0000256" key="1">
    <source>
        <dbReference type="ARBA" id="ARBA00022450"/>
    </source>
</evidence>
<dbReference type="InterPro" id="IPR002364">
    <property type="entry name" value="Quin_OxRdtase/zeta-crystal_CS"/>
</dbReference>
<dbReference type="EMBL" id="JAGFWR010000006">
    <property type="protein sequence ID" value="MBO4161872.1"/>
    <property type="molecule type" value="Genomic_DNA"/>
</dbReference>
<comment type="caution">
    <text evidence="11">The sequence shown here is derived from an EMBL/GenBank/DDBJ whole genome shotgun (WGS) entry which is preliminary data.</text>
</comment>
<dbReference type="InterPro" id="IPR016036">
    <property type="entry name" value="Malonyl_transacylase_ACP-bd"/>
</dbReference>
<dbReference type="Pfam" id="PF21089">
    <property type="entry name" value="PKS_DH_N"/>
    <property type="match status" value="2"/>
</dbReference>
<dbReference type="InterPro" id="IPR049551">
    <property type="entry name" value="PKS_DH_C"/>
</dbReference>
<dbReference type="InterPro" id="IPR049552">
    <property type="entry name" value="PKS_DH_N"/>
</dbReference>
<organism evidence="11 12">
    <name type="scientific">Micromonospora antibiotica</name>
    <dbReference type="NCBI Taxonomy" id="2807623"/>
    <lineage>
        <taxon>Bacteria</taxon>
        <taxon>Bacillati</taxon>
        <taxon>Actinomycetota</taxon>
        <taxon>Actinomycetes</taxon>
        <taxon>Micromonosporales</taxon>
        <taxon>Micromonosporaceae</taxon>
        <taxon>Micromonospora</taxon>
    </lineage>
</organism>